<gene>
    <name evidence="1" type="ORF">M0R88_02365</name>
</gene>
<reference evidence="1" key="1">
    <citation type="submission" date="2022-04" db="EMBL/GenBank/DDBJ databases">
        <title>Diverse halophilic archaea isolated from saline environments.</title>
        <authorList>
            <person name="Cui H.-L."/>
        </authorList>
    </citation>
    <scope>NUCLEOTIDE SEQUENCE</scope>
    <source>
        <strain evidence="1">XZYJT40</strain>
    </source>
</reference>
<dbReference type="Proteomes" id="UP000830434">
    <property type="component" value="Chromosome"/>
</dbReference>
<dbReference type="GeneID" id="72188662"/>
<dbReference type="SUPFAM" id="SSF46785">
    <property type="entry name" value="Winged helix' DNA-binding domain"/>
    <property type="match status" value="1"/>
</dbReference>
<protein>
    <submittedName>
        <fullName evidence="1">MarR family transcriptional regulator</fullName>
    </submittedName>
</protein>
<proteinExistence type="predicted"/>
<accession>A0A8U0IL72</accession>
<dbReference type="InterPro" id="IPR036390">
    <property type="entry name" value="WH_DNA-bd_sf"/>
</dbReference>
<keyword evidence="2" id="KW-1185">Reference proteome</keyword>
<evidence type="ECO:0000313" key="1">
    <source>
        <dbReference type="EMBL" id="UPW00954.1"/>
    </source>
</evidence>
<dbReference type="Gene3D" id="1.10.10.10">
    <property type="entry name" value="Winged helix-like DNA-binding domain superfamily/Winged helix DNA-binding domain"/>
    <property type="match status" value="1"/>
</dbReference>
<organism evidence="1 2">
    <name type="scientific">Halorussus gelatinilyticus</name>
    <dbReference type="NCBI Taxonomy" id="2937524"/>
    <lineage>
        <taxon>Archaea</taxon>
        <taxon>Methanobacteriati</taxon>
        <taxon>Methanobacteriota</taxon>
        <taxon>Stenosarchaea group</taxon>
        <taxon>Halobacteria</taxon>
        <taxon>Halobacteriales</taxon>
        <taxon>Haladaptataceae</taxon>
        <taxon>Halorussus</taxon>
    </lineage>
</organism>
<dbReference type="InterPro" id="IPR036388">
    <property type="entry name" value="WH-like_DNA-bd_sf"/>
</dbReference>
<evidence type="ECO:0000313" key="2">
    <source>
        <dbReference type="Proteomes" id="UP000830434"/>
    </source>
</evidence>
<dbReference type="EMBL" id="CP096658">
    <property type="protein sequence ID" value="UPW00954.1"/>
    <property type="molecule type" value="Genomic_DNA"/>
</dbReference>
<name>A0A8U0IL72_9EURY</name>
<sequence>MSERADWMRPEDEHLLALLRAERKDTFSAVAAQLPLTREQVADRCRTLAAYGLVEHLGSDIYTISSLGERYLDGDVEASELDAN</sequence>
<dbReference type="KEGG" id="haxz:M0R88_02365"/>
<dbReference type="RefSeq" id="WP_248655361.1">
    <property type="nucleotide sequence ID" value="NZ_CP096658.1"/>
</dbReference>
<dbReference type="AlphaFoldDB" id="A0A8U0IL72"/>